<evidence type="ECO:0000256" key="2">
    <source>
        <dbReference type="ARBA" id="ARBA00009864"/>
    </source>
</evidence>
<feature type="compositionally biased region" description="Low complexity" evidence="7">
    <location>
        <begin position="1"/>
        <end position="19"/>
    </location>
</feature>
<evidence type="ECO:0000256" key="1">
    <source>
        <dbReference type="ARBA" id="ARBA00004173"/>
    </source>
</evidence>
<dbReference type="SMART" id="SM00546">
    <property type="entry name" value="CUE"/>
    <property type="match status" value="1"/>
</dbReference>
<dbReference type="SUPFAM" id="SSF46934">
    <property type="entry name" value="UBA-like"/>
    <property type="match status" value="1"/>
</dbReference>
<keyword evidence="3" id="KW-0689">Ribosomal protein</keyword>
<dbReference type="Pfam" id="PF10484">
    <property type="entry name" value="MRP-S23"/>
    <property type="match status" value="1"/>
</dbReference>
<dbReference type="InterPro" id="IPR009060">
    <property type="entry name" value="UBA-like_sf"/>
</dbReference>
<gene>
    <name evidence="9" type="ORF">WISP_133737</name>
</gene>
<protein>
    <recommendedName>
        <fullName evidence="6">Small ribosomal subunit protein mS23</fullName>
    </recommendedName>
</protein>
<feature type="region of interest" description="Disordered" evidence="7">
    <location>
        <begin position="470"/>
        <end position="495"/>
    </location>
</feature>
<dbReference type="CDD" id="cd14366">
    <property type="entry name" value="CUE_CUED1"/>
    <property type="match status" value="1"/>
</dbReference>
<keyword evidence="4" id="KW-0496">Mitochondrion</keyword>
<dbReference type="Pfam" id="PF02845">
    <property type="entry name" value="CUE"/>
    <property type="match status" value="1"/>
</dbReference>
<evidence type="ECO:0000259" key="8">
    <source>
        <dbReference type="PROSITE" id="PS51140"/>
    </source>
</evidence>
<dbReference type="InterPro" id="IPR040192">
    <property type="entry name" value="CUEDC1"/>
</dbReference>
<reference evidence="9" key="1">
    <citation type="submission" date="2019-10" db="EMBL/GenBank/DDBJ databases">
        <authorList>
            <person name="Soares A.E.R."/>
            <person name="Aleixo A."/>
            <person name="Schneider P."/>
            <person name="Miyaki C.Y."/>
            <person name="Schneider M.P."/>
            <person name="Mello C."/>
            <person name="Vasconcelos A.T.R."/>
        </authorList>
    </citation>
    <scope>NUCLEOTIDE SEQUENCE</scope>
    <source>
        <tissue evidence="9">Muscle</tissue>
    </source>
</reference>
<feature type="domain" description="CUE" evidence="8">
    <location>
        <begin position="36"/>
        <end position="79"/>
    </location>
</feature>
<dbReference type="InterPro" id="IPR059242">
    <property type="entry name" value="mS23_dom"/>
</dbReference>
<evidence type="ECO:0000256" key="3">
    <source>
        <dbReference type="ARBA" id="ARBA00022980"/>
    </source>
</evidence>
<dbReference type="InterPro" id="IPR040195">
    <property type="entry name" value="CUE_CUED1"/>
</dbReference>
<evidence type="ECO:0000313" key="9">
    <source>
        <dbReference type="EMBL" id="KAJ7406449.1"/>
    </source>
</evidence>
<feature type="region of interest" description="Disordered" evidence="7">
    <location>
        <begin position="1"/>
        <end position="30"/>
    </location>
</feature>
<feature type="region of interest" description="Disordered" evidence="7">
    <location>
        <begin position="101"/>
        <end position="161"/>
    </location>
</feature>
<evidence type="ECO:0000256" key="4">
    <source>
        <dbReference type="ARBA" id="ARBA00023128"/>
    </source>
</evidence>
<evidence type="ECO:0000313" key="10">
    <source>
        <dbReference type="Proteomes" id="UP001145742"/>
    </source>
</evidence>
<dbReference type="InterPro" id="IPR003892">
    <property type="entry name" value="CUE"/>
</dbReference>
<dbReference type="PROSITE" id="PS51140">
    <property type="entry name" value="CUE"/>
    <property type="match status" value="1"/>
</dbReference>
<dbReference type="EMBL" id="WHWB01034652">
    <property type="protein sequence ID" value="KAJ7406449.1"/>
    <property type="molecule type" value="Genomic_DNA"/>
</dbReference>
<keyword evidence="10" id="KW-1185">Reference proteome</keyword>
<accession>A0ABQ9CP12</accession>
<dbReference type="InterPro" id="IPR023611">
    <property type="entry name" value="mS23_dom_met"/>
</dbReference>
<comment type="subcellular location">
    <subcellularLocation>
        <location evidence="1">Mitochondrion</location>
    </subcellularLocation>
</comment>
<dbReference type="CDD" id="cd23701">
    <property type="entry name" value="At1g26750"/>
    <property type="match status" value="1"/>
</dbReference>
<feature type="compositionally biased region" description="Pro residues" evidence="7">
    <location>
        <begin position="132"/>
        <end position="141"/>
    </location>
</feature>
<sequence length="495" mass="55951">MTSLFRRSSSNGSSRGGSSAQELNNSRPARQVRRLEFNQAMEDFKTMFPNMDYDIIECVLRANNGAVDATIDQLLQMNLDSSGCDDSSDSEDSIPPEILERTLEPDSSDEEPPPVYSPPAYDSQAFSSRYPRAPPTPPPRTDVPGPGSTPAPGHYRNWNPPLLGNLPDDFLRILPQQTARTQGSHGCRQPLLRGLVPRGQGSLEQERRWKQYLEDERIALFLQNEEFMKELQRNRDFLLALERDRLKYESKKSKSTSVPVSNDFGFSSILSALASGRMLLGWALAQQVREGDLSPAAPVLHCPSIPGAPVDFGVSGRYRTRNLLRIGVIEKPLWFDVYAAFPPLREPVYRPARRRYGRVQDVIAPIFYREDEVRARFYRVYGSGPRPFDLTQLNFKSTCQRFVEKYNELKEEGKIEEEKLFEETGKALLASGIVLQRRVTDKVAQQEHQGSAGTKDPALHLQLQTLVKELQEKRKDVEEQTPELAGTQKENPSPS</sequence>
<proteinExistence type="inferred from homology"/>
<comment type="caution">
    <text evidence="9">The sequence shown here is derived from an EMBL/GenBank/DDBJ whole genome shotgun (WGS) entry which is preliminary data.</text>
</comment>
<dbReference type="PANTHER" id="PTHR13467:SF3">
    <property type="entry name" value="CUE DOMAIN-CONTAINING PROTEIN 1"/>
    <property type="match status" value="1"/>
</dbReference>
<dbReference type="Proteomes" id="UP001145742">
    <property type="component" value="Unassembled WGS sequence"/>
</dbReference>
<comment type="similarity">
    <text evidence="2">Belongs to the mitochondrion-specific ribosomal protein mS23 family.</text>
</comment>
<evidence type="ECO:0000256" key="6">
    <source>
        <dbReference type="ARBA" id="ARBA00035137"/>
    </source>
</evidence>
<organism evidence="9 10">
    <name type="scientific">Willisornis vidua</name>
    <name type="common">Xingu scale-backed antbird</name>
    <dbReference type="NCBI Taxonomy" id="1566151"/>
    <lineage>
        <taxon>Eukaryota</taxon>
        <taxon>Metazoa</taxon>
        <taxon>Chordata</taxon>
        <taxon>Craniata</taxon>
        <taxon>Vertebrata</taxon>
        <taxon>Euteleostomi</taxon>
        <taxon>Archelosauria</taxon>
        <taxon>Archosauria</taxon>
        <taxon>Dinosauria</taxon>
        <taxon>Saurischia</taxon>
        <taxon>Theropoda</taxon>
        <taxon>Coelurosauria</taxon>
        <taxon>Aves</taxon>
        <taxon>Neognathae</taxon>
        <taxon>Neoaves</taxon>
        <taxon>Telluraves</taxon>
        <taxon>Australaves</taxon>
        <taxon>Passeriformes</taxon>
        <taxon>Thamnophilidae</taxon>
        <taxon>Willisornis</taxon>
    </lineage>
</organism>
<evidence type="ECO:0000256" key="7">
    <source>
        <dbReference type="SAM" id="MobiDB-lite"/>
    </source>
</evidence>
<name>A0ABQ9CP12_9PASS</name>
<dbReference type="Gene3D" id="1.10.8.10">
    <property type="entry name" value="DNA helicase RuvA subunit, C-terminal domain"/>
    <property type="match status" value="1"/>
</dbReference>
<keyword evidence="5" id="KW-0687">Ribonucleoprotein</keyword>
<dbReference type="PANTHER" id="PTHR13467">
    <property type="entry name" value="CUE DOMAIN CONTAINING PROTEIN 1"/>
    <property type="match status" value="1"/>
</dbReference>
<evidence type="ECO:0000256" key="5">
    <source>
        <dbReference type="ARBA" id="ARBA00023274"/>
    </source>
</evidence>